<dbReference type="SUPFAM" id="SSF56235">
    <property type="entry name" value="N-terminal nucleophile aminohydrolases (Ntn hydrolases)"/>
    <property type="match status" value="1"/>
</dbReference>
<dbReference type="InterPro" id="IPR029055">
    <property type="entry name" value="Ntn_hydrolases_N"/>
</dbReference>
<keyword evidence="2 5" id="KW-0378">Hydrolase</keyword>
<reference evidence="5 6" key="1">
    <citation type="submission" date="2022-08" db="EMBL/GenBank/DDBJ databases">
        <title>Genome Sequence of the sulphate-reducing bacterium, Pseudodesulfovibrio sp. SYK.</title>
        <authorList>
            <person name="Kondo R."/>
            <person name="Kataoka T."/>
        </authorList>
    </citation>
    <scope>NUCLEOTIDE SEQUENCE [LARGE SCALE GENOMIC DNA]</scope>
    <source>
        <strain evidence="5 6">SYK</strain>
    </source>
</reference>
<gene>
    <name evidence="5" type="ORF">SYK_15490</name>
</gene>
<dbReference type="RefSeq" id="WP_281763048.1">
    <property type="nucleotide sequence ID" value="NZ_AP026709.1"/>
</dbReference>
<evidence type="ECO:0000256" key="1">
    <source>
        <dbReference type="ARBA" id="ARBA00006625"/>
    </source>
</evidence>
<dbReference type="PROSITE" id="PS51257">
    <property type="entry name" value="PROKAR_LIPOPROTEIN"/>
    <property type="match status" value="1"/>
</dbReference>
<evidence type="ECO:0000313" key="6">
    <source>
        <dbReference type="Proteomes" id="UP001317742"/>
    </source>
</evidence>
<feature type="signal peptide" evidence="3">
    <location>
        <begin position="1"/>
        <end position="26"/>
    </location>
</feature>
<keyword evidence="3" id="KW-0732">Signal</keyword>
<feature type="domain" description="Choloylglycine hydrolase/NAAA C-terminal" evidence="4">
    <location>
        <begin position="27"/>
        <end position="347"/>
    </location>
</feature>
<dbReference type="Proteomes" id="UP001317742">
    <property type="component" value="Chromosome"/>
</dbReference>
<sequence length="367" mass="40622">MSHSRFNVTLLLLIALLLACPHGAQACTGMRVIAQDGSVAFARSLEFGFPSKSDIMVVPRGMQWTASAPDGKDGLQWTNTYAFVGPNAFGLNRPLEGMNEKSLYVAGFWMTTGETNFPKVNPADYPKAISQLDMCAWVLSNFATVAEVKKGLSKQKLTGVTLEAMHTTPLAHWYVMDKTGKAIVIESIDGKIQFSDNPVGVVTNAPYFGWHLDNLRNYINLRPANVEQFKLGEYTVRPLGEGTGLLGLPGDMTPPSRFVRAAFFANIAIQPTDADSAVTLGMNLIANFSIPRGITSSVDSEGKRGYDYTQWTTVYDLSRKALYYRTYINQDYKVIHFDKLPLNGKKQHTIPLWGVKPTYEDVSQKTQ</sequence>
<evidence type="ECO:0000256" key="3">
    <source>
        <dbReference type="SAM" id="SignalP"/>
    </source>
</evidence>
<dbReference type="PANTHER" id="PTHR35527">
    <property type="entry name" value="CHOLOYLGLYCINE HYDROLASE"/>
    <property type="match status" value="1"/>
</dbReference>
<evidence type="ECO:0000259" key="4">
    <source>
        <dbReference type="Pfam" id="PF02275"/>
    </source>
</evidence>
<evidence type="ECO:0000313" key="5">
    <source>
        <dbReference type="EMBL" id="BDQ37189.1"/>
    </source>
</evidence>
<dbReference type="EMBL" id="AP026709">
    <property type="protein sequence ID" value="BDQ37189.1"/>
    <property type="molecule type" value="Genomic_DNA"/>
</dbReference>
<dbReference type="InterPro" id="IPR029132">
    <property type="entry name" value="CBAH/NAAA_C"/>
</dbReference>
<dbReference type="InterPro" id="IPR052193">
    <property type="entry name" value="Peptidase_C59"/>
</dbReference>
<feature type="chain" id="PRO_5045587871" evidence="3">
    <location>
        <begin position="27"/>
        <end position="367"/>
    </location>
</feature>
<protein>
    <submittedName>
        <fullName evidence="5">Choloylglycine hydrolase</fullName>
    </submittedName>
</protein>
<dbReference type="Gene3D" id="3.60.60.10">
    <property type="entry name" value="Penicillin V Acylase, Chain A"/>
    <property type="match status" value="1"/>
</dbReference>
<keyword evidence="6" id="KW-1185">Reference proteome</keyword>
<evidence type="ECO:0000256" key="2">
    <source>
        <dbReference type="ARBA" id="ARBA00022801"/>
    </source>
</evidence>
<name>A0ABM8B070_9BACT</name>
<dbReference type="GO" id="GO:0016787">
    <property type="term" value="F:hydrolase activity"/>
    <property type="evidence" value="ECO:0007669"/>
    <property type="project" value="UniProtKB-KW"/>
</dbReference>
<organism evidence="5 6">
    <name type="scientific">Pseudodesulfovibrio nedwellii</name>
    <dbReference type="NCBI Taxonomy" id="2973072"/>
    <lineage>
        <taxon>Bacteria</taxon>
        <taxon>Pseudomonadati</taxon>
        <taxon>Thermodesulfobacteriota</taxon>
        <taxon>Desulfovibrionia</taxon>
        <taxon>Desulfovibrionales</taxon>
        <taxon>Desulfovibrionaceae</taxon>
    </lineage>
</organism>
<accession>A0ABM8B070</accession>
<dbReference type="Pfam" id="PF02275">
    <property type="entry name" value="CBAH"/>
    <property type="match status" value="1"/>
</dbReference>
<dbReference type="PANTHER" id="PTHR35527:SF2">
    <property type="entry name" value="HYDROLASE"/>
    <property type="match status" value="1"/>
</dbReference>
<proteinExistence type="inferred from homology"/>
<comment type="similarity">
    <text evidence="1">Belongs to the peptidase C59 family.</text>
</comment>